<dbReference type="EMBL" id="JAGRRH010000015">
    <property type="protein sequence ID" value="KAG7355750.1"/>
    <property type="molecule type" value="Genomic_DNA"/>
</dbReference>
<dbReference type="InterPro" id="IPR009852">
    <property type="entry name" value="CENPJ_C_dom"/>
</dbReference>
<feature type="compositionally biased region" description="Polar residues" evidence="3">
    <location>
        <begin position="262"/>
        <end position="291"/>
    </location>
</feature>
<dbReference type="PANTHER" id="PTHR10331:SF6">
    <property type="entry name" value="SPINDLE ASSEMBLY ABNORMAL 4"/>
    <property type="match status" value="1"/>
</dbReference>
<evidence type="ECO:0000313" key="6">
    <source>
        <dbReference type="Proteomes" id="UP000693970"/>
    </source>
</evidence>
<dbReference type="Proteomes" id="UP000693970">
    <property type="component" value="Unassembled WGS sequence"/>
</dbReference>
<organism evidence="5 6">
    <name type="scientific">Nitzschia inconspicua</name>
    <dbReference type="NCBI Taxonomy" id="303405"/>
    <lineage>
        <taxon>Eukaryota</taxon>
        <taxon>Sar</taxon>
        <taxon>Stramenopiles</taxon>
        <taxon>Ochrophyta</taxon>
        <taxon>Bacillariophyta</taxon>
        <taxon>Bacillariophyceae</taxon>
        <taxon>Bacillariophycidae</taxon>
        <taxon>Bacillariales</taxon>
        <taxon>Bacillariaceae</taxon>
        <taxon>Nitzschia</taxon>
    </lineage>
</organism>
<dbReference type="InterPro" id="IPR026581">
    <property type="entry name" value="TCP10L/CENPJ"/>
</dbReference>
<feature type="coiled-coil region" evidence="2">
    <location>
        <begin position="518"/>
        <end position="545"/>
    </location>
</feature>
<gene>
    <name evidence="5" type="ORF">IV203_000436</name>
</gene>
<evidence type="ECO:0000256" key="2">
    <source>
        <dbReference type="SAM" id="Coils"/>
    </source>
</evidence>
<feature type="region of interest" description="Disordered" evidence="3">
    <location>
        <begin position="605"/>
        <end position="666"/>
    </location>
</feature>
<evidence type="ECO:0000313" key="5">
    <source>
        <dbReference type="EMBL" id="KAG7355750.1"/>
    </source>
</evidence>
<evidence type="ECO:0000256" key="3">
    <source>
        <dbReference type="SAM" id="MobiDB-lite"/>
    </source>
</evidence>
<keyword evidence="2" id="KW-0175">Coiled coil</keyword>
<protein>
    <submittedName>
        <fullName evidence="5">T-complex protein 10 C-terminus domain containing protein</fullName>
    </submittedName>
</protein>
<evidence type="ECO:0000259" key="4">
    <source>
        <dbReference type="Pfam" id="PF07202"/>
    </source>
</evidence>
<feature type="domain" description="Centromere protein J C-terminal" evidence="4">
    <location>
        <begin position="725"/>
        <end position="752"/>
    </location>
</feature>
<proteinExistence type="inferred from homology"/>
<reference evidence="5" key="2">
    <citation type="submission" date="2021-04" db="EMBL/GenBank/DDBJ databases">
        <authorList>
            <person name="Podell S."/>
        </authorList>
    </citation>
    <scope>NUCLEOTIDE SEQUENCE</scope>
    <source>
        <strain evidence="5">Hildebrandi</strain>
    </source>
</reference>
<name>A0A9K3PPZ7_9STRA</name>
<comment type="similarity">
    <text evidence="1">Belongs to the TCP10 family.</text>
</comment>
<keyword evidence="6" id="KW-1185">Reference proteome</keyword>
<feature type="region of interest" description="Disordered" evidence="3">
    <location>
        <begin position="37"/>
        <end position="65"/>
    </location>
</feature>
<dbReference type="OrthoDB" id="48794at2759"/>
<dbReference type="PANTHER" id="PTHR10331">
    <property type="entry name" value="T COMPLEX PROTEIN 10"/>
    <property type="match status" value="1"/>
</dbReference>
<feature type="region of interest" description="Disordered" evidence="3">
    <location>
        <begin position="262"/>
        <end position="368"/>
    </location>
</feature>
<dbReference type="AlphaFoldDB" id="A0A9K3PPZ7"/>
<comment type="caution">
    <text evidence="5">The sequence shown here is derived from an EMBL/GenBank/DDBJ whole genome shotgun (WGS) entry which is preliminary data.</text>
</comment>
<accession>A0A9K3PPZ7</accession>
<feature type="region of interest" description="Disordered" evidence="3">
    <location>
        <begin position="151"/>
        <end position="249"/>
    </location>
</feature>
<sequence>MVVSTTMTARETNHRTYNIPLMTERESTDRTSFSFMSPSSINTQSLPPLMDPPTWSGKKASPPPPPVTKRFLSLLTPEKGLTVISQTEEDAMVDATQGIVRNRNKPDPTTTGTIARPTITTIPSPTDSVTQAMKTDLEDLIAYIDGLTLDNTKTTKHCPDRTMTAFGNDPTPRKPEDFQDQQSLRRSPLDNSNNKSQAIFRDRTNQDVSVSAQYKGHKPDPLQTVTPGAEPECLRLEPNGSPPSGEHSLYFHDESLSMILSQSSEHAGEASSTTEGPANNITHSHSQSPLSKTDRKQPTSSPRFISTFRANGILPPGPPSNSDKHAPTDSKVMINGNKTTLFLPISKDPTPTKIPIESRSKATPATVREDSLNTTRYWEVTPSKEYSSSSDEHGFISKSLLQSRNGTPYPTHSLRDSSILEHDEMMEGGSLIVQNLNEVTNPSEVETPQPQTKSFPKLTSPENAKKILETAVETLKDARQEREIARQWAQDIKESVQQWVEQQRELIRSESASVAATSAASSAQVQQLESSINKLQSEIARSNSSRSNNEQKLEKLLLQQEDQIFAIAKELNALKDHLAIIDQRSSSKDRLRTFNLPKYPCPQEGNASPGLVARKSTPTSICRPKDVHNINSSGRWSETSMASSHASRTRRRTPNGGHVIDYGNGVTKEVHPDGTTVTRFSNGDVETQFSDLSTPKTRGSKGIVAYFHSREGVLQITQKDGSVLYEYSNGQMERHLQDGTKVVLFPDGSKTIVRGAKQSNQSSN</sequence>
<feature type="compositionally biased region" description="Polar residues" evidence="3">
    <location>
        <begin position="629"/>
        <end position="638"/>
    </location>
</feature>
<feature type="compositionally biased region" description="Polar residues" evidence="3">
    <location>
        <begin position="180"/>
        <end position="197"/>
    </location>
</feature>
<evidence type="ECO:0000256" key="1">
    <source>
        <dbReference type="ARBA" id="ARBA00005627"/>
    </source>
</evidence>
<dbReference type="Pfam" id="PF07202">
    <property type="entry name" value="Tcp10_C"/>
    <property type="match status" value="1"/>
</dbReference>
<reference evidence="5" key="1">
    <citation type="journal article" date="2021" name="Sci. Rep.">
        <title>Diploid genomic architecture of Nitzschia inconspicua, an elite biomass production diatom.</title>
        <authorList>
            <person name="Oliver A."/>
            <person name="Podell S."/>
            <person name="Pinowska A."/>
            <person name="Traller J.C."/>
            <person name="Smith S.R."/>
            <person name="McClure R."/>
            <person name="Beliaev A."/>
            <person name="Bohutskyi P."/>
            <person name="Hill E.A."/>
            <person name="Rabines A."/>
            <person name="Zheng H."/>
            <person name="Allen L.Z."/>
            <person name="Kuo A."/>
            <person name="Grigoriev I.V."/>
            <person name="Allen A.E."/>
            <person name="Hazlebeck D."/>
            <person name="Allen E.E."/>
        </authorList>
    </citation>
    <scope>NUCLEOTIDE SEQUENCE</scope>
    <source>
        <strain evidence="5">Hildebrandi</strain>
    </source>
</reference>
<feature type="compositionally biased region" description="Polar residues" evidence="3">
    <location>
        <begin position="37"/>
        <end position="46"/>
    </location>
</feature>